<proteinExistence type="predicted"/>
<name>A0A1S7LMZ6_MAGMO</name>
<accession>A0A1S7LMZ6</accession>
<evidence type="ECO:0000313" key="1">
    <source>
        <dbReference type="EMBL" id="CRH07201.1"/>
    </source>
</evidence>
<reference evidence="1" key="1">
    <citation type="submission" date="2015-04" db="EMBL/GenBank/DDBJ databases">
        <authorList>
            <person name="Syromyatnikov M.Y."/>
            <person name="Popov V.N."/>
        </authorList>
    </citation>
    <scope>NUCLEOTIDE SEQUENCE</scope>
    <source>
        <strain evidence="1">MO-1</strain>
    </source>
</reference>
<sequence length="66" mass="7772">MFDHRFPDRYLGGLFKNNREATYNNLLSETYRLIITGNTSNFEVTISHFSNSIMLELRDLVKISEK</sequence>
<dbReference type="AlphaFoldDB" id="A0A1S7LMZ6"/>
<protein>
    <submittedName>
        <fullName evidence="1">Uncharacterized protein</fullName>
    </submittedName>
</protein>
<organism evidence="1">
    <name type="scientific">Magnetococcus massalia (strain MO-1)</name>
    <dbReference type="NCBI Taxonomy" id="451514"/>
    <lineage>
        <taxon>Bacteria</taxon>
        <taxon>Pseudomonadati</taxon>
        <taxon>Pseudomonadota</taxon>
        <taxon>Magnetococcia</taxon>
        <taxon>Magnetococcales</taxon>
        <taxon>Magnetococcaceae</taxon>
        <taxon>Magnetococcus</taxon>
    </lineage>
</organism>
<gene>
    <name evidence="1" type="ORF">MAGMO_3057</name>
</gene>
<dbReference type="EMBL" id="LO017727">
    <property type="protein sequence ID" value="CRH07201.1"/>
    <property type="molecule type" value="Genomic_DNA"/>
</dbReference>